<organism evidence="1 2">
    <name type="scientific">Nicotiana tabacum</name>
    <name type="common">Common tobacco</name>
    <dbReference type="NCBI Taxonomy" id="4097"/>
    <lineage>
        <taxon>Eukaryota</taxon>
        <taxon>Viridiplantae</taxon>
        <taxon>Streptophyta</taxon>
        <taxon>Embryophyta</taxon>
        <taxon>Tracheophyta</taxon>
        <taxon>Spermatophyta</taxon>
        <taxon>Magnoliopsida</taxon>
        <taxon>eudicotyledons</taxon>
        <taxon>Gunneridae</taxon>
        <taxon>Pentapetalae</taxon>
        <taxon>asterids</taxon>
        <taxon>lamiids</taxon>
        <taxon>Solanales</taxon>
        <taxon>Solanaceae</taxon>
        <taxon>Nicotianoideae</taxon>
        <taxon>Nicotianeae</taxon>
        <taxon>Nicotiana</taxon>
    </lineage>
</organism>
<protein>
    <submittedName>
        <fullName evidence="2">Uncharacterized protein LOC142180384</fullName>
    </submittedName>
</protein>
<evidence type="ECO:0000313" key="2">
    <source>
        <dbReference type="RefSeq" id="XP_075108699.1"/>
    </source>
</evidence>
<evidence type="ECO:0000313" key="1">
    <source>
        <dbReference type="Proteomes" id="UP000790787"/>
    </source>
</evidence>
<name>A0AC58UGT9_TOBAC</name>
<keyword evidence="1" id="KW-1185">Reference proteome</keyword>
<accession>A0AC58UGT9</accession>
<dbReference type="Proteomes" id="UP000790787">
    <property type="component" value="Chromosome 4"/>
</dbReference>
<proteinExistence type="predicted"/>
<reference evidence="2" key="2">
    <citation type="submission" date="2025-08" db="UniProtKB">
        <authorList>
            <consortium name="RefSeq"/>
        </authorList>
    </citation>
    <scope>IDENTIFICATION</scope>
    <source>
        <tissue evidence="2">Leaf</tissue>
    </source>
</reference>
<reference evidence="1" key="1">
    <citation type="journal article" date="2014" name="Nat. Commun.">
        <title>The tobacco genome sequence and its comparison with those of tomato and potato.</title>
        <authorList>
            <person name="Sierro N."/>
            <person name="Battey J.N."/>
            <person name="Ouadi S."/>
            <person name="Bakaher N."/>
            <person name="Bovet L."/>
            <person name="Willig A."/>
            <person name="Goepfert S."/>
            <person name="Peitsch M.C."/>
            <person name="Ivanov N.V."/>
        </authorList>
    </citation>
    <scope>NUCLEOTIDE SEQUENCE [LARGE SCALE GENOMIC DNA]</scope>
</reference>
<dbReference type="RefSeq" id="XP_075108699.1">
    <property type="nucleotide sequence ID" value="XM_075252598.1"/>
</dbReference>
<sequence>MLGKMTDEEFAVIDKKAKAGIILNLSNEVLREVAAESSAKGIWKKLKTLYMKRLVENRLYIKQKLYTFRMAEGGVILMGNNAACKVIGKGTVRIKMHDGVVRTLTDVRHVPDLKKNLISLGTLESLGCKYTGEGGVLKISHGALVIMKARRSGTLYTLLGSTVTGAAAVSISDKSDSDITKL</sequence>
<gene>
    <name evidence="2" type="primary">LOC142180384</name>
</gene>